<organism evidence="3 4">
    <name type="scientific">Trichophyton rubrum</name>
    <name type="common">Athlete's foot fungus</name>
    <name type="synonym">Epidermophyton rubrum</name>
    <dbReference type="NCBI Taxonomy" id="5551"/>
    <lineage>
        <taxon>Eukaryota</taxon>
        <taxon>Fungi</taxon>
        <taxon>Dikarya</taxon>
        <taxon>Ascomycota</taxon>
        <taxon>Pezizomycotina</taxon>
        <taxon>Eurotiomycetes</taxon>
        <taxon>Eurotiomycetidae</taxon>
        <taxon>Onygenales</taxon>
        <taxon>Arthrodermataceae</taxon>
        <taxon>Trichophyton</taxon>
    </lineage>
</organism>
<name>A0A178F4Z8_TRIRU</name>
<dbReference type="AlphaFoldDB" id="A0A178F4Z8"/>
<dbReference type="VEuPathDB" id="FungiDB:TERG_12138"/>
<comment type="caution">
    <text evidence="3">The sequence shown here is derived from an EMBL/GenBank/DDBJ whole genome shotgun (WGS) entry which is preliminary data.</text>
</comment>
<feature type="compositionally biased region" description="Basic and acidic residues" evidence="2">
    <location>
        <begin position="1"/>
        <end position="15"/>
    </location>
</feature>
<keyword evidence="1" id="KW-0175">Coiled coil</keyword>
<protein>
    <submittedName>
        <fullName evidence="3">Uncharacterized protein</fullName>
    </submittedName>
</protein>
<dbReference type="Proteomes" id="UP000243015">
    <property type="component" value="Unassembled WGS sequence"/>
</dbReference>
<evidence type="ECO:0000256" key="2">
    <source>
        <dbReference type="SAM" id="MobiDB-lite"/>
    </source>
</evidence>
<accession>A0A178F4Z8</accession>
<feature type="coiled-coil region" evidence="1">
    <location>
        <begin position="52"/>
        <end position="107"/>
    </location>
</feature>
<reference evidence="3 4" key="1">
    <citation type="submission" date="2016-05" db="EMBL/GenBank/DDBJ databases">
        <title>Genome sequencing of Trichophyton rubrum CMCC(F)T1i isolated from hair.</title>
        <authorList>
            <person name="Zhan P."/>
            <person name="Tao Y."/>
            <person name="Liu W."/>
        </authorList>
    </citation>
    <scope>NUCLEOTIDE SEQUENCE [LARGE SCALE GENOMIC DNA]</scope>
    <source>
        <strain evidence="4">CMCC(F)T1i</strain>
    </source>
</reference>
<sequence>METSTRERLRYHAGDVEMTGPHSRIKCSRSSESERQSSPNIGSIAEPVSKRLEDFENRVNKHDQEIGDHQATIEDLKREIKDRDNRIDSLRRELITLRNNEEQLLNDLHVAQEANLRSMKATSWIPKEDGEIRNEFSRLEERLRAWVRKYVVQDISRLRPLADFEKSAINDHLKGSIA</sequence>
<evidence type="ECO:0000256" key="1">
    <source>
        <dbReference type="SAM" id="Coils"/>
    </source>
</evidence>
<dbReference type="EMBL" id="LHPM01000012">
    <property type="protein sequence ID" value="OAL66733.1"/>
    <property type="molecule type" value="Genomic_DNA"/>
</dbReference>
<gene>
    <name evidence="3" type="ORF">A7C99_2126</name>
</gene>
<feature type="region of interest" description="Disordered" evidence="2">
    <location>
        <begin position="1"/>
        <end position="47"/>
    </location>
</feature>
<dbReference type="VEuPathDB" id="FungiDB:TERG_12139"/>
<evidence type="ECO:0000313" key="3">
    <source>
        <dbReference type="EMBL" id="OAL66733.1"/>
    </source>
</evidence>
<proteinExistence type="predicted"/>
<dbReference type="Gene3D" id="1.20.5.340">
    <property type="match status" value="1"/>
</dbReference>
<evidence type="ECO:0000313" key="4">
    <source>
        <dbReference type="Proteomes" id="UP000243015"/>
    </source>
</evidence>